<sequence>MEKPTLALLSTSNGILKGGISASLGKYFQLKNFSKGACSSGLGIFSIGDDPELLNSDFILLDYTINDNEHLTKGWISPTHLEDLTNHLYSILSLAKAEVFVLLMPMYSYLDRAGEQKGVNLHIKLAKKYGFKILDGYDFIINSGSDNFSRFFMDNAHLNRFAAYLLGSSIGRTIINSQNKIKGDIETKFDTQSIGVVNPPQFLHDGKLEVKGTSLGKRECVSINDTQEVVCRIDNGHFVNGIVVNANSKAKISLDFGSRKVIKDIYSGGLSDEKIEIKYIPLYEKINSDLVKITIANFDTEVTERSPKSHKKLNKNDYGSADIFCIVTSNSTPLLKHRPSINTGSLPLFSTLEGLTLEDCQMILRDLESHFNSGISGASGFPDLLREMTVFFEKHGVYESASLAISRASLERPSGSLIEKIKLRVAGNIEKREKLFNTSS</sequence>
<protein>
    <submittedName>
        <fullName evidence="1">Uncharacterized protein</fullName>
    </submittedName>
</protein>
<accession>A0ABQ6M326</accession>
<evidence type="ECO:0000313" key="1">
    <source>
        <dbReference type="EMBL" id="GMG88761.1"/>
    </source>
</evidence>
<gene>
    <name evidence="1" type="ORF">MNKW57_30820</name>
</gene>
<reference evidence="1 2" key="1">
    <citation type="submission" date="2023-04" db="EMBL/GenBank/DDBJ databases">
        <title>Marinobulbifer ophiurae gen. nov., sp. Nov., isolate from tissue of brittle star Ophioplocus japonicus.</title>
        <authorList>
            <person name="Kawano K."/>
            <person name="Sawayama S."/>
            <person name="Nakagawa S."/>
        </authorList>
    </citation>
    <scope>NUCLEOTIDE SEQUENCE [LARGE SCALE GENOMIC DNA]</scope>
    <source>
        <strain evidence="1 2">NKW57</strain>
    </source>
</reference>
<evidence type="ECO:0000313" key="2">
    <source>
        <dbReference type="Proteomes" id="UP001224392"/>
    </source>
</evidence>
<dbReference type="SUPFAM" id="SSF52266">
    <property type="entry name" value="SGNH hydrolase"/>
    <property type="match status" value="1"/>
</dbReference>
<dbReference type="Proteomes" id="UP001224392">
    <property type="component" value="Unassembled WGS sequence"/>
</dbReference>
<proteinExistence type="predicted"/>
<dbReference type="EMBL" id="BSYJ01000011">
    <property type="protein sequence ID" value="GMG88761.1"/>
    <property type="molecule type" value="Genomic_DNA"/>
</dbReference>
<name>A0ABQ6M326_9GAMM</name>
<comment type="caution">
    <text evidence="1">The sequence shown here is derived from an EMBL/GenBank/DDBJ whole genome shotgun (WGS) entry which is preliminary data.</text>
</comment>
<dbReference type="RefSeq" id="WP_285765370.1">
    <property type="nucleotide sequence ID" value="NZ_BSYJ01000011.1"/>
</dbReference>
<keyword evidence="2" id="KW-1185">Reference proteome</keyword>
<organism evidence="1 2">
    <name type="scientific">Biformimicrobium ophioploci</name>
    <dbReference type="NCBI Taxonomy" id="3036711"/>
    <lineage>
        <taxon>Bacteria</taxon>
        <taxon>Pseudomonadati</taxon>
        <taxon>Pseudomonadota</taxon>
        <taxon>Gammaproteobacteria</taxon>
        <taxon>Cellvibrionales</taxon>
        <taxon>Microbulbiferaceae</taxon>
        <taxon>Biformimicrobium</taxon>
    </lineage>
</organism>